<evidence type="ECO:0000313" key="1">
    <source>
        <dbReference type="EMBL" id="KKL89045.1"/>
    </source>
</evidence>
<protein>
    <submittedName>
        <fullName evidence="1">Uncharacterized protein</fullName>
    </submittedName>
</protein>
<sequence>MTKILEIYTEKFLKKVPEENYLLHKPIEEWTDRDWVAFGDVTKSLLMLKKLDEEKKE</sequence>
<gene>
    <name evidence="1" type="ORF">LCGC14_1918630</name>
</gene>
<dbReference type="AlphaFoldDB" id="A0A0F9I5F8"/>
<reference evidence="1" key="1">
    <citation type="journal article" date="2015" name="Nature">
        <title>Complex archaea that bridge the gap between prokaryotes and eukaryotes.</title>
        <authorList>
            <person name="Spang A."/>
            <person name="Saw J.H."/>
            <person name="Jorgensen S.L."/>
            <person name="Zaremba-Niedzwiedzka K."/>
            <person name="Martijn J."/>
            <person name="Lind A.E."/>
            <person name="van Eijk R."/>
            <person name="Schleper C."/>
            <person name="Guy L."/>
            <person name="Ettema T.J."/>
        </authorList>
    </citation>
    <scope>NUCLEOTIDE SEQUENCE</scope>
</reference>
<comment type="caution">
    <text evidence="1">The sequence shown here is derived from an EMBL/GenBank/DDBJ whole genome shotgun (WGS) entry which is preliminary data.</text>
</comment>
<organism evidence="1">
    <name type="scientific">marine sediment metagenome</name>
    <dbReference type="NCBI Taxonomy" id="412755"/>
    <lineage>
        <taxon>unclassified sequences</taxon>
        <taxon>metagenomes</taxon>
        <taxon>ecological metagenomes</taxon>
    </lineage>
</organism>
<name>A0A0F9I5F8_9ZZZZ</name>
<proteinExistence type="predicted"/>
<dbReference type="EMBL" id="LAZR01020395">
    <property type="protein sequence ID" value="KKL89045.1"/>
    <property type="molecule type" value="Genomic_DNA"/>
</dbReference>
<accession>A0A0F9I5F8</accession>